<accession>A0A6J7KSV8</accession>
<dbReference type="AlphaFoldDB" id="A0A6J7KSV8"/>
<sequence length="82" mass="8481">MNVIDTDLLLGVATSPLGANGALQPPEIIAPACFPTARITPLPQVNALHSLAAPALRASQYCPSSEVATRFVPSFAIATKKP</sequence>
<name>A0A6J7KSV8_9ZZZZ</name>
<protein>
    <submittedName>
        <fullName evidence="1">Unannotated protein</fullName>
    </submittedName>
</protein>
<dbReference type="EMBL" id="CAFBNC010000201">
    <property type="protein sequence ID" value="CAB4958966.1"/>
    <property type="molecule type" value="Genomic_DNA"/>
</dbReference>
<proteinExistence type="predicted"/>
<gene>
    <name evidence="1" type="ORF">UFOPK3733_02327</name>
</gene>
<evidence type="ECO:0000313" key="1">
    <source>
        <dbReference type="EMBL" id="CAB4958966.1"/>
    </source>
</evidence>
<reference evidence="1" key="1">
    <citation type="submission" date="2020-05" db="EMBL/GenBank/DDBJ databases">
        <authorList>
            <person name="Chiriac C."/>
            <person name="Salcher M."/>
            <person name="Ghai R."/>
            <person name="Kavagutti S V."/>
        </authorList>
    </citation>
    <scope>NUCLEOTIDE SEQUENCE</scope>
</reference>
<organism evidence="1">
    <name type="scientific">freshwater metagenome</name>
    <dbReference type="NCBI Taxonomy" id="449393"/>
    <lineage>
        <taxon>unclassified sequences</taxon>
        <taxon>metagenomes</taxon>
        <taxon>ecological metagenomes</taxon>
    </lineage>
</organism>